<comment type="caution">
    <text evidence="1">The sequence shown here is derived from an EMBL/GenBank/DDBJ whole genome shotgun (WGS) entry which is preliminary data.</text>
</comment>
<name>A0AAV5ILP5_9ROSI</name>
<gene>
    <name evidence="1" type="ORF">SLEP1_g15230</name>
</gene>
<evidence type="ECO:0000313" key="1">
    <source>
        <dbReference type="EMBL" id="GKV02841.1"/>
    </source>
</evidence>
<evidence type="ECO:0000313" key="2">
    <source>
        <dbReference type="Proteomes" id="UP001054252"/>
    </source>
</evidence>
<organism evidence="1 2">
    <name type="scientific">Rubroshorea leprosula</name>
    <dbReference type="NCBI Taxonomy" id="152421"/>
    <lineage>
        <taxon>Eukaryota</taxon>
        <taxon>Viridiplantae</taxon>
        <taxon>Streptophyta</taxon>
        <taxon>Embryophyta</taxon>
        <taxon>Tracheophyta</taxon>
        <taxon>Spermatophyta</taxon>
        <taxon>Magnoliopsida</taxon>
        <taxon>eudicotyledons</taxon>
        <taxon>Gunneridae</taxon>
        <taxon>Pentapetalae</taxon>
        <taxon>rosids</taxon>
        <taxon>malvids</taxon>
        <taxon>Malvales</taxon>
        <taxon>Dipterocarpaceae</taxon>
        <taxon>Rubroshorea</taxon>
    </lineage>
</organism>
<dbReference type="AlphaFoldDB" id="A0AAV5ILP5"/>
<protein>
    <submittedName>
        <fullName evidence="1">Uncharacterized protein</fullName>
    </submittedName>
</protein>
<dbReference type="EMBL" id="BPVZ01000019">
    <property type="protein sequence ID" value="GKV02841.1"/>
    <property type="molecule type" value="Genomic_DNA"/>
</dbReference>
<dbReference type="Proteomes" id="UP001054252">
    <property type="component" value="Unassembled WGS sequence"/>
</dbReference>
<accession>A0AAV5ILP5</accession>
<sequence>MSPSWETTLSPSSWETALSPSWEIALSQSWETAFVVAELGEIALSLPSWETTVAKLRDCFVIVVKLELVLSRRRRGVRRGTQELGSLGFVSEPKGGICDEPVPGSPGFVLNPLGSATNPTPGFVSEPRGWVCDEPAPSLRQTKLLGSSQSLGVGFVVNPGAGFVSKPKRRVRREPSSWVCLRIEAEGIFGLGEKKMRKKMVSIFCLFL</sequence>
<keyword evidence="2" id="KW-1185">Reference proteome</keyword>
<proteinExistence type="predicted"/>
<reference evidence="1 2" key="1">
    <citation type="journal article" date="2021" name="Commun. Biol.">
        <title>The genome of Shorea leprosula (Dipterocarpaceae) highlights the ecological relevance of drought in aseasonal tropical rainforests.</title>
        <authorList>
            <person name="Ng K.K.S."/>
            <person name="Kobayashi M.J."/>
            <person name="Fawcett J.A."/>
            <person name="Hatakeyama M."/>
            <person name="Paape T."/>
            <person name="Ng C.H."/>
            <person name="Ang C.C."/>
            <person name="Tnah L.H."/>
            <person name="Lee C.T."/>
            <person name="Nishiyama T."/>
            <person name="Sese J."/>
            <person name="O'Brien M.J."/>
            <person name="Copetti D."/>
            <person name="Mohd Noor M.I."/>
            <person name="Ong R.C."/>
            <person name="Putra M."/>
            <person name="Sireger I.Z."/>
            <person name="Indrioko S."/>
            <person name="Kosugi Y."/>
            <person name="Izuno A."/>
            <person name="Isagi Y."/>
            <person name="Lee S.L."/>
            <person name="Shimizu K.K."/>
        </authorList>
    </citation>
    <scope>NUCLEOTIDE SEQUENCE [LARGE SCALE GENOMIC DNA]</scope>
    <source>
        <strain evidence="1">214</strain>
    </source>
</reference>